<evidence type="ECO:0000313" key="2">
    <source>
        <dbReference type="Proteomes" id="UP000316598"/>
    </source>
</evidence>
<keyword evidence="2" id="KW-1185">Reference proteome</keyword>
<dbReference type="RefSeq" id="WP_146517145.1">
    <property type="nucleotide sequence ID" value="NZ_SJPI01000003.1"/>
</dbReference>
<dbReference type="AlphaFoldDB" id="A0A5C5WHW6"/>
<dbReference type="GO" id="GO:0016740">
    <property type="term" value="F:transferase activity"/>
    <property type="evidence" value="ECO:0007669"/>
    <property type="project" value="UniProtKB-KW"/>
</dbReference>
<name>A0A5C5WHW6_9BACT</name>
<organism evidence="1 2">
    <name type="scientific">Rubripirellula amarantea</name>
    <dbReference type="NCBI Taxonomy" id="2527999"/>
    <lineage>
        <taxon>Bacteria</taxon>
        <taxon>Pseudomonadati</taxon>
        <taxon>Planctomycetota</taxon>
        <taxon>Planctomycetia</taxon>
        <taxon>Pirellulales</taxon>
        <taxon>Pirellulaceae</taxon>
        <taxon>Rubripirellula</taxon>
    </lineage>
</organism>
<keyword evidence="1" id="KW-0808">Transferase</keyword>
<dbReference type="SUPFAM" id="SSF53756">
    <property type="entry name" value="UDP-Glycosyltransferase/glycogen phosphorylase"/>
    <property type="match status" value="1"/>
</dbReference>
<dbReference type="Proteomes" id="UP000316598">
    <property type="component" value="Unassembled WGS sequence"/>
</dbReference>
<evidence type="ECO:0000313" key="1">
    <source>
        <dbReference type="EMBL" id="TWT49641.1"/>
    </source>
</evidence>
<accession>A0A5C5WHW6</accession>
<protein>
    <submittedName>
        <fullName evidence="1">Putative glycosyl transferase</fullName>
    </submittedName>
</protein>
<dbReference type="CDD" id="cd03794">
    <property type="entry name" value="GT4_WbuB-like"/>
    <property type="match status" value="1"/>
</dbReference>
<dbReference type="EMBL" id="SJPI01000003">
    <property type="protein sequence ID" value="TWT49641.1"/>
    <property type="molecule type" value="Genomic_DNA"/>
</dbReference>
<dbReference type="OrthoDB" id="9811902at2"/>
<proteinExistence type="predicted"/>
<dbReference type="Gene3D" id="3.40.50.2000">
    <property type="entry name" value="Glycogen Phosphorylase B"/>
    <property type="match status" value="3"/>
</dbReference>
<sequence length="409" mass="45822">MNQRTVIIHDYAGHPFQVELSRYLASVWKDQGIRVIHAFSSSTHTPQGSLQVTPDDPPNFEVVPLSLGKMIQKYRFVDRFISEKKYGRLLCELCEQRKPEAVLSGNTPTVAQLMLVNWCNRNNARVATWIQDMYGVAAKRVLSKKIPVLGGLAGNYLIHLDGKSYRQSDSVIPITEDFTPLLLKQGVDASKIQPIHNWAPLDEMPQMPRDNDWSQSMKLGDEPRFIYSGTLSVRHNPQLLLDLAIRLDKEKRGRLIVISEGEAADWLAEHSKKLPSLSVLPFQPFSQLPMVLGAADVLLAILEPDAGVFCVPSKILTYLCAGRALLTAIPHDNLAARLIRDLDVGLNTSATESEPFVRMAMELAADNERRQEMGERARQYAEKEFDIAKIGKRFAAELGIPVDQECLAK</sequence>
<comment type="caution">
    <text evidence="1">The sequence shown here is derived from an EMBL/GenBank/DDBJ whole genome shotgun (WGS) entry which is preliminary data.</text>
</comment>
<gene>
    <name evidence="1" type="ORF">Pla22_48390</name>
</gene>
<reference evidence="1 2" key="1">
    <citation type="submission" date="2019-02" db="EMBL/GenBank/DDBJ databases">
        <title>Deep-cultivation of Planctomycetes and their phenomic and genomic characterization uncovers novel biology.</title>
        <authorList>
            <person name="Wiegand S."/>
            <person name="Jogler M."/>
            <person name="Boedeker C."/>
            <person name="Pinto D."/>
            <person name="Vollmers J."/>
            <person name="Rivas-Marin E."/>
            <person name="Kohn T."/>
            <person name="Peeters S.H."/>
            <person name="Heuer A."/>
            <person name="Rast P."/>
            <person name="Oberbeckmann S."/>
            <person name="Bunk B."/>
            <person name="Jeske O."/>
            <person name="Meyerdierks A."/>
            <person name="Storesund J.E."/>
            <person name="Kallscheuer N."/>
            <person name="Luecker S."/>
            <person name="Lage O.M."/>
            <person name="Pohl T."/>
            <person name="Merkel B.J."/>
            <person name="Hornburger P."/>
            <person name="Mueller R.-W."/>
            <person name="Bruemmer F."/>
            <person name="Labrenz M."/>
            <person name="Spormann A.M."/>
            <person name="Op Den Camp H."/>
            <person name="Overmann J."/>
            <person name="Amann R."/>
            <person name="Jetten M.S.M."/>
            <person name="Mascher T."/>
            <person name="Medema M.H."/>
            <person name="Devos D.P."/>
            <person name="Kaster A.-K."/>
            <person name="Ovreas L."/>
            <person name="Rohde M."/>
            <person name="Galperin M.Y."/>
            <person name="Jogler C."/>
        </authorList>
    </citation>
    <scope>NUCLEOTIDE SEQUENCE [LARGE SCALE GENOMIC DNA]</scope>
    <source>
        <strain evidence="1 2">Pla22</strain>
    </source>
</reference>